<dbReference type="Pfam" id="PF20985">
    <property type="entry name" value="Legum_prodom"/>
    <property type="match status" value="1"/>
</dbReference>
<dbReference type="Gene3D" id="1.10.132.130">
    <property type="match status" value="1"/>
</dbReference>
<reference evidence="2 3" key="1">
    <citation type="submission" date="2024-04" db="EMBL/GenBank/DDBJ databases">
        <title>The reference genome of an endangered Asteraceae, Deinandra increscens subsp. villosa, native to the Central Coast of California.</title>
        <authorList>
            <person name="Guilliams M."/>
            <person name="Hasenstab-Lehman K."/>
            <person name="Meyer R."/>
            <person name="Mcevoy S."/>
        </authorList>
    </citation>
    <scope>NUCLEOTIDE SEQUENCE [LARGE SCALE GENOMIC DNA]</scope>
    <source>
        <tissue evidence="2">Leaf</tissue>
    </source>
</reference>
<evidence type="ECO:0000313" key="2">
    <source>
        <dbReference type="EMBL" id="KAK9059234.1"/>
    </source>
</evidence>
<dbReference type="EMBL" id="JBCNJP010000021">
    <property type="protein sequence ID" value="KAK9059234.1"/>
    <property type="molecule type" value="Genomic_DNA"/>
</dbReference>
<accession>A0AAP0GT05</accession>
<comment type="caution">
    <text evidence="2">The sequence shown here is derived from an EMBL/GenBank/DDBJ whole genome shotgun (WGS) entry which is preliminary data.</text>
</comment>
<dbReference type="Proteomes" id="UP001408789">
    <property type="component" value="Unassembled WGS sequence"/>
</dbReference>
<sequence length="91" mass="10204">MLCIFRLLKFHGSAGTPITPPPDQFLLKFDVVINKGDADLYVMRQRVEAFERHCGSLAPYGLKHTQTFADLCNSGVTTNAMDDAKRDMWVA</sequence>
<dbReference type="AlphaFoldDB" id="A0AAP0GT05"/>
<proteinExistence type="predicted"/>
<evidence type="ECO:0000259" key="1">
    <source>
        <dbReference type="Pfam" id="PF20985"/>
    </source>
</evidence>
<name>A0AAP0GT05_9ASTR</name>
<feature type="domain" description="Legumain prodomain" evidence="1">
    <location>
        <begin position="42"/>
        <end position="85"/>
    </location>
</feature>
<protein>
    <recommendedName>
        <fullName evidence="1">Legumain prodomain domain-containing protein</fullName>
    </recommendedName>
</protein>
<gene>
    <name evidence="2" type="ORF">SSX86_021853</name>
</gene>
<dbReference type="InterPro" id="IPR046427">
    <property type="entry name" value="Legumain_prodom_sf"/>
</dbReference>
<dbReference type="InterPro" id="IPR048501">
    <property type="entry name" value="Legum_prodom"/>
</dbReference>
<evidence type="ECO:0000313" key="3">
    <source>
        <dbReference type="Proteomes" id="UP001408789"/>
    </source>
</evidence>
<organism evidence="2 3">
    <name type="scientific">Deinandra increscens subsp. villosa</name>
    <dbReference type="NCBI Taxonomy" id="3103831"/>
    <lineage>
        <taxon>Eukaryota</taxon>
        <taxon>Viridiplantae</taxon>
        <taxon>Streptophyta</taxon>
        <taxon>Embryophyta</taxon>
        <taxon>Tracheophyta</taxon>
        <taxon>Spermatophyta</taxon>
        <taxon>Magnoliopsida</taxon>
        <taxon>eudicotyledons</taxon>
        <taxon>Gunneridae</taxon>
        <taxon>Pentapetalae</taxon>
        <taxon>asterids</taxon>
        <taxon>campanulids</taxon>
        <taxon>Asterales</taxon>
        <taxon>Asteraceae</taxon>
        <taxon>Asteroideae</taxon>
        <taxon>Heliantheae alliance</taxon>
        <taxon>Madieae</taxon>
        <taxon>Madiinae</taxon>
        <taxon>Deinandra</taxon>
    </lineage>
</organism>
<keyword evidence="3" id="KW-1185">Reference proteome</keyword>